<keyword evidence="5" id="KW-0472">Membrane</keyword>
<dbReference type="SUPFAM" id="SSF49785">
    <property type="entry name" value="Galactose-binding domain-like"/>
    <property type="match status" value="1"/>
</dbReference>
<dbReference type="PROSITE" id="PS50022">
    <property type="entry name" value="FA58C_3"/>
    <property type="match status" value="1"/>
</dbReference>
<dbReference type="InterPro" id="IPR001881">
    <property type="entry name" value="EGF-like_Ca-bd_dom"/>
</dbReference>
<keyword evidence="5" id="KW-1133">Transmembrane helix</keyword>
<protein>
    <submittedName>
        <fullName evidence="8">Uncharacterized protein</fullName>
    </submittedName>
</protein>
<accession>A0ABN8QQS4</accession>
<dbReference type="PROSITE" id="PS50026">
    <property type="entry name" value="EGF_3"/>
    <property type="match status" value="1"/>
</dbReference>
<feature type="transmembrane region" description="Helical" evidence="5">
    <location>
        <begin position="256"/>
        <end position="278"/>
    </location>
</feature>
<dbReference type="PROSITE" id="PS01187">
    <property type="entry name" value="EGF_CA"/>
    <property type="match status" value="1"/>
</dbReference>
<keyword evidence="3" id="KW-1015">Disulfide bond</keyword>
<dbReference type="Gene3D" id="2.10.25.10">
    <property type="entry name" value="Laminin"/>
    <property type="match status" value="1"/>
</dbReference>
<name>A0ABN8QQS4_9CNID</name>
<evidence type="ECO:0000313" key="9">
    <source>
        <dbReference type="Proteomes" id="UP001159427"/>
    </source>
</evidence>
<evidence type="ECO:0000256" key="1">
    <source>
        <dbReference type="ARBA" id="ARBA00022536"/>
    </source>
</evidence>
<evidence type="ECO:0000256" key="4">
    <source>
        <dbReference type="PROSITE-ProRule" id="PRU00076"/>
    </source>
</evidence>
<dbReference type="SMART" id="SM00181">
    <property type="entry name" value="EGF"/>
    <property type="match status" value="1"/>
</dbReference>
<evidence type="ECO:0000256" key="2">
    <source>
        <dbReference type="ARBA" id="ARBA00022729"/>
    </source>
</evidence>
<evidence type="ECO:0000256" key="3">
    <source>
        <dbReference type="ARBA" id="ARBA00023157"/>
    </source>
</evidence>
<evidence type="ECO:0000259" key="7">
    <source>
        <dbReference type="PROSITE" id="PS50026"/>
    </source>
</evidence>
<keyword evidence="5" id="KW-0812">Transmembrane</keyword>
<sequence>MAECKNALGMENGSISDGQISASSEWNTTHHTDQCRVATTYYADHWDATHYAHQGRLQFKADGVRGRAWSAAENDIKQWLQIDLGSNFTRVTGLATQGRDDYDWWVIEYKLLYSSDQNSNFKNYEERGQKVAKVFAGNNDRNSVVRHNLTELITSRYIRVKPTKWHNHISMRLELYGCYDFDECNNGSHDCHSNATCINTAGYFECKCKDGYIGDGRNCTGRDQLKHIETHNIPHTHTHLNKAFFCIINLKIFKSLILPGMLTILCNTVEIIFFLQYLSKTAQIWNKTWLPSCQVFYDEYVTLPTTEGGWKAELDAFLKDWGFPCVGAWDAFHVYISSNLKKFF</sequence>
<comment type="caution">
    <text evidence="8">The sequence shown here is derived from an EMBL/GenBank/DDBJ whole genome shotgun (WGS) entry which is preliminary data.</text>
</comment>
<dbReference type="Pfam" id="PF12947">
    <property type="entry name" value="EGF_3"/>
    <property type="match status" value="1"/>
</dbReference>
<keyword evidence="1 4" id="KW-0245">EGF-like domain</keyword>
<feature type="domain" description="F5/8 type C" evidence="6">
    <location>
        <begin position="4"/>
        <end position="178"/>
    </location>
</feature>
<dbReference type="PANTHER" id="PTHR24543">
    <property type="entry name" value="MULTICOPPER OXIDASE-RELATED"/>
    <property type="match status" value="1"/>
</dbReference>
<dbReference type="PROSITE" id="PS01286">
    <property type="entry name" value="FA58C_2"/>
    <property type="match status" value="1"/>
</dbReference>
<dbReference type="Gene3D" id="2.60.120.260">
    <property type="entry name" value="Galactose-binding domain-like"/>
    <property type="match status" value="1"/>
</dbReference>
<dbReference type="InterPro" id="IPR024731">
    <property type="entry name" value="NELL2-like_EGF"/>
</dbReference>
<dbReference type="InterPro" id="IPR000152">
    <property type="entry name" value="EGF-type_Asp/Asn_hydroxyl_site"/>
</dbReference>
<dbReference type="InterPro" id="IPR000742">
    <property type="entry name" value="EGF"/>
</dbReference>
<dbReference type="InterPro" id="IPR018097">
    <property type="entry name" value="EGF_Ca-bd_CS"/>
</dbReference>
<dbReference type="PROSITE" id="PS00010">
    <property type="entry name" value="ASX_HYDROXYL"/>
    <property type="match status" value="1"/>
</dbReference>
<feature type="domain" description="EGF-like" evidence="7">
    <location>
        <begin position="180"/>
        <end position="220"/>
    </location>
</feature>
<dbReference type="SUPFAM" id="SSF57196">
    <property type="entry name" value="EGF/Laminin"/>
    <property type="match status" value="1"/>
</dbReference>
<gene>
    <name evidence="8" type="ORF">PEVE_00006307</name>
</gene>
<evidence type="ECO:0000313" key="8">
    <source>
        <dbReference type="EMBL" id="CAH3167908.1"/>
    </source>
</evidence>
<keyword evidence="2" id="KW-0732">Signal</keyword>
<evidence type="ECO:0000259" key="6">
    <source>
        <dbReference type="PROSITE" id="PS50022"/>
    </source>
</evidence>
<dbReference type="InterPro" id="IPR008979">
    <property type="entry name" value="Galactose-bd-like_sf"/>
</dbReference>
<dbReference type="PANTHER" id="PTHR24543:SF325">
    <property type="entry name" value="F5_8 TYPE C DOMAIN-CONTAINING PROTEIN"/>
    <property type="match status" value="1"/>
</dbReference>
<reference evidence="8 9" key="1">
    <citation type="submission" date="2022-05" db="EMBL/GenBank/DDBJ databases">
        <authorList>
            <consortium name="Genoscope - CEA"/>
            <person name="William W."/>
        </authorList>
    </citation>
    <scope>NUCLEOTIDE SEQUENCE [LARGE SCALE GENOMIC DNA]</scope>
</reference>
<dbReference type="SMART" id="SM00231">
    <property type="entry name" value="FA58C"/>
    <property type="match status" value="1"/>
</dbReference>
<proteinExistence type="predicted"/>
<comment type="caution">
    <text evidence="4">Lacks conserved residue(s) required for the propagation of feature annotation.</text>
</comment>
<dbReference type="SMART" id="SM00179">
    <property type="entry name" value="EGF_CA"/>
    <property type="match status" value="1"/>
</dbReference>
<dbReference type="CDD" id="cd00054">
    <property type="entry name" value="EGF_CA"/>
    <property type="match status" value="1"/>
</dbReference>
<dbReference type="Proteomes" id="UP001159427">
    <property type="component" value="Unassembled WGS sequence"/>
</dbReference>
<organism evidence="8 9">
    <name type="scientific">Porites evermanni</name>
    <dbReference type="NCBI Taxonomy" id="104178"/>
    <lineage>
        <taxon>Eukaryota</taxon>
        <taxon>Metazoa</taxon>
        <taxon>Cnidaria</taxon>
        <taxon>Anthozoa</taxon>
        <taxon>Hexacorallia</taxon>
        <taxon>Scleractinia</taxon>
        <taxon>Fungiina</taxon>
        <taxon>Poritidae</taxon>
        <taxon>Porites</taxon>
    </lineage>
</organism>
<dbReference type="InterPro" id="IPR000421">
    <property type="entry name" value="FA58C"/>
</dbReference>
<dbReference type="Pfam" id="PF00754">
    <property type="entry name" value="F5_F8_type_C"/>
    <property type="match status" value="1"/>
</dbReference>
<dbReference type="EMBL" id="CALNXI010001403">
    <property type="protein sequence ID" value="CAH3167908.1"/>
    <property type="molecule type" value="Genomic_DNA"/>
</dbReference>
<dbReference type="PROSITE" id="PS01186">
    <property type="entry name" value="EGF_2"/>
    <property type="match status" value="1"/>
</dbReference>
<keyword evidence="9" id="KW-1185">Reference proteome</keyword>
<evidence type="ECO:0000256" key="5">
    <source>
        <dbReference type="SAM" id="Phobius"/>
    </source>
</evidence>
<dbReference type="CDD" id="cd00057">
    <property type="entry name" value="FA58C"/>
    <property type="match status" value="1"/>
</dbReference>